<name>A0ABY0UMY8_9PSED</name>
<organism evidence="2 3">
    <name type="scientific">Pseudomonas trivialis</name>
    <dbReference type="NCBI Taxonomy" id="200450"/>
    <lineage>
        <taxon>Bacteria</taxon>
        <taxon>Pseudomonadati</taxon>
        <taxon>Pseudomonadota</taxon>
        <taxon>Gammaproteobacteria</taxon>
        <taxon>Pseudomonadales</taxon>
        <taxon>Pseudomonadaceae</taxon>
        <taxon>Pseudomonas</taxon>
    </lineage>
</organism>
<evidence type="ECO:0000313" key="3">
    <source>
        <dbReference type="Proteomes" id="UP000183126"/>
    </source>
</evidence>
<evidence type="ECO:0000259" key="1">
    <source>
        <dbReference type="Pfam" id="PF20026"/>
    </source>
</evidence>
<evidence type="ECO:0000313" key="2">
    <source>
        <dbReference type="EMBL" id="SDS92800.1"/>
    </source>
</evidence>
<proteinExistence type="predicted"/>
<feature type="domain" description="DUF6434" evidence="1">
    <location>
        <begin position="14"/>
        <end position="77"/>
    </location>
</feature>
<gene>
    <name evidence="2" type="ORF">SAMN04490205_4119</name>
</gene>
<dbReference type="InterPro" id="IPR045492">
    <property type="entry name" value="DUF6434"/>
</dbReference>
<reference evidence="2 3" key="1">
    <citation type="submission" date="2016-10" db="EMBL/GenBank/DDBJ databases">
        <authorList>
            <person name="Varghese N."/>
            <person name="Submissions S."/>
        </authorList>
    </citation>
    <scope>NUCLEOTIDE SEQUENCE [LARGE SCALE GENOMIC DNA]</scope>
    <source>
        <strain evidence="2 3">BS3111</strain>
    </source>
</reference>
<keyword evidence="3" id="KW-1185">Reference proteome</keyword>
<accession>A0ABY0UMY8</accession>
<sequence>MPNHPIPARARMEFNWHSDRLTRATPVTSGYKNTQNVRRFMLEQCGAAFKFDRSFMAWIRNGTPKTLGDAVDEWQRRQADV</sequence>
<dbReference type="Pfam" id="PF20026">
    <property type="entry name" value="DUF6434"/>
    <property type="match status" value="1"/>
</dbReference>
<dbReference type="Proteomes" id="UP000183126">
    <property type="component" value="Chromosome I"/>
</dbReference>
<dbReference type="EMBL" id="LT629760">
    <property type="protein sequence ID" value="SDS92800.1"/>
    <property type="molecule type" value="Genomic_DNA"/>
</dbReference>
<protein>
    <recommendedName>
        <fullName evidence="1">DUF6434 domain-containing protein</fullName>
    </recommendedName>
</protein>